<gene>
    <name evidence="1" type="primary">NCL1_27269</name>
    <name evidence="1" type="ORF">TNCV_1076771</name>
</gene>
<evidence type="ECO:0000313" key="1">
    <source>
        <dbReference type="EMBL" id="GFX97306.1"/>
    </source>
</evidence>
<keyword evidence="2" id="KW-1185">Reference proteome</keyword>
<organism evidence="1 2">
    <name type="scientific">Trichonephila clavipes</name>
    <name type="common">Golden silk orbweaver</name>
    <name type="synonym">Nephila clavipes</name>
    <dbReference type="NCBI Taxonomy" id="2585209"/>
    <lineage>
        <taxon>Eukaryota</taxon>
        <taxon>Metazoa</taxon>
        <taxon>Ecdysozoa</taxon>
        <taxon>Arthropoda</taxon>
        <taxon>Chelicerata</taxon>
        <taxon>Arachnida</taxon>
        <taxon>Araneae</taxon>
        <taxon>Araneomorphae</taxon>
        <taxon>Entelegynae</taxon>
        <taxon>Araneoidea</taxon>
        <taxon>Nephilidae</taxon>
        <taxon>Trichonephila</taxon>
    </lineage>
</organism>
<accession>A0A8X6UY71</accession>
<protein>
    <submittedName>
        <fullName evidence="1">Uncharacterized protein</fullName>
    </submittedName>
</protein>
<sequence>MFHSATHSEKPVLTRILKSKKIVRIRSFNREKEGNGDESIVAQVDENMFTLDDHPLNITVAVEQGEGIPQKARETLCSTPLTKAPKIGKSKRKPNASVKTAEALAEAANARKVAMEKDYQQIAQFREEKHRATMIYKKRTHFKDEGL</sequence>
<comment type="caution">
    <text evidence="1">The sequence shown here is derived from an EMBL/GenBank/DDBJ whole genome shotgun (WGS) entry which is preliminary data.</text>
</comment>
<dbReference type="AlphaFoldDB" id="A0A8X6UY71"/>
<evidence type="ECO:0000313" key="2">
    <source>
        <dbReference type="Proteomes" id="UP000887159"/>
    </source>
</evidence>
<dbReference type="EMBL" id="BMAU01021197">
    <property type="protein sequence ID" value="GFX97306.1"/>
    <property type="molecule type" value="Genomic_DNA"/>
</dbReference>
<proteinExistence type="predicted"/>
<name>A0A8X6UY71_TRICX</name>
<dbReference type="Proteomes" id="UP000887159">
    <property type="component" value="Unassembled WGS sequence"/>
</dbReference>
<reference evidence="1" key="1">
    <citation type="submission" date="2020-08" db="EMBL/GenBank/DDBJ databases">
        <title>Multicomponent nature underlies the extraordinary mechanical properties of spider dragline silk.</title>
        <authorList>
            <person name="Kono N."/>
            <person name="Nakamura H."/>
            <person name="Mori M."/>
            <person name="Yoshida Y."/>
            <person name="Ohtoshi R."/>
            <person name="Malay A.D."/>
            <person name="Moran D.A.P."/>
            <person name="Tomita M."/>
            <person name="Numata K."/>
            <person name="Arakawa K."/>
        </authorList>
    </citation>
    <scope>NUCLEOTIDE SEQUENCE</scope>
</reference>